<evidence type="ECO:0000256" key="1">
    <source>
        <dbReference type="SAM" id="Phobius"/>
    </source>
</evidence>
<dbReference type="EMBL" id="CP041676">
    <property type="protein sequence ID" value="QDR72141.1"/>
    <property type="molecule type" value="Genomic_DNA"/>
</dbReference>
<evidence type="ECO:0000313" key="4">
    <source>
        <dbReference type="Proteomes" id="UP000316394"/>
    </source>
</evidence>
<name>A0A517D463_LIMRT</name>
<dbReference type="InterPro" id="IPR036388">
    <property type="entry name" value="WH-like_DNA-bd_sf"/>
</dbReference>
<protein>
    <recommendedName>
        <fullName evidence="2">Putative host cell surface-exposed lipoprotein Ltp-like HTH region domain-containing protein</fullName>
    </recommendedName>
</protein>
<feature type="domain" description="Putative host cell surface-exposed lipoprotein Ltp-like HTH region" evidence="2">
    <location>
        <begin position="64"/>
        <end position="109"/>
    </location>
</feature>
<reference evidence="3 4" key="1">
    <citation type="submission" date="2019-07" db="EMBL/GenBank/DDBJ databases">
        <title>Gastrointestinal microbiota of Peromyscus leucopus, the white-footed mouse.</title>
        <authorList>
            <person name="Milovic A."/>
            <person name="Bassam K."/>
            <person name="Barbour A.G."/>
        </authorList>
    </citation>
    <scope>NUCLEOTIDE SEQUENCE [LARGE SCALE GENOMIC DNA]</scope>
    <source>
        <strain evidence="3 4">LL7</strain>
    </source>
</reference>
<keyword evidence="1" id="KW-0812">Transmembrane</keyword>
<dbReference type="RefSeq" id="WP_144226671.1">
    <property type="nucleotide sequence ID" value="NZ_CP041676.1"/>
</dbReference>
<proteinExistence type="predicted"/>
<feature type="domain" description="Putative host cell surface-exposed lipoprotein Ltp-like HTH region" evidence="2">
    <location>
        <begin position="112"/>
        <end position="159"/>
    </location>
</feature>
<evidence type="ECO:0000259" key="2">
    <source>
        <dbReference type="Pfam" id="PF07553"/>
    </source>
</evidence>
<dbReference type="Gene3D" id="1.10.10.10">
    <property type="entry name" value="Winged helix-like DNA-binding domain superfamily/Winged helix DNA-binding domain"/>
    <property type="match status" value="2"/>
</dbReference>
<evidence type="ECO:0000313" key="3">
    <source>
        <dbReference type="EMBL" id="QDR72141.1"/>
    </source>
</evidence>
<dbReference type="Pfam" id="PF07553">
    <property type="entry name" value="Lipoprotein_Ltp"/>
    <property type="match status" value="2"/>
</dbReference>
<keyword evidence="1" id="KW-1133">Transmembrane helix</keyword>
<feature type="transmembrane region" description="Helical" evidence="1">
    <location>
        <begin position="23"/>
        <end position="41"/>
    </location>
</feature>
<dbReference type="InterPro" id="IPR011434">
    <property type="entry name" value="Ltp-like_HTH"/>
</dbReference>
<dbReference type="Proteomes" id="UP000316394">
    <property type="component" value="Chromosome"/>
</dbReference>
<organism evidence="3 4">
    <name type="scientific">Limosilactobacillus reuteri</name>
    <name type="common">Lactobacillus reuteri</name>
    <dbReference type="NCBI Taxonomy" id="1598"/>
    <lineage>
        <taxon>Bacteria</taxon>
        <taxon>Bacillati</taxon>
        <taxon>Bacillota</taxon>
        <taxon>Bacilli</taxon>
        <taxon>Lactobacillales</taxon>
        <taxon>Lactobacillaceae</taxon>
        <taxon>Limosilactobacillus</taxon>
    </lineage>
</organism>
<gene>
    <name evidence="3" type="ORF">FOD75_03070</name>
</gene>
<accession>A0A517D463</accession>
<sequence length="161" mass="17890">MTKKIQGEDGKTYVEKKPFYKRVWFWIIVVILVFAIGGSMGNSSSFTSSSSNSSSKKSNVPTSYTSALHKAETYSDTMHMSKQGIYDQLTADAGDKFKPEAAQYAVDHVKADWNKNALEAAKSYQKDQDMSPDAIRDQLTANAGDKFTQEQADYAVNHLPN</sequence>
<dbReference type="AlphaFoldDB" id="A0A517D463"/>
<keyword evidence="1" id="KW-0472">Membrane</keyword>